<evidence type="ECO:0000313" key="4">
    <source>
        <dbReference type="Proteomes" id="UP001208570"/>
    </source>
</evidence>
<feature type="transmembrane region" description="Helical" evidence="2">
    <location>
        <begin position="42"/>
        <end position="64"/>
    </location>
</feature>
<name>A0AAD9MXQ9_9ANNE</name>
<organism evidence="3 4">
    <name type="scientific">Paralvinella palmiformis</name>
    <dbReference type="NCBI Taxonomy" id="53620"/>
    <lineage>
        <taxon>Eukaryota</taxon>
        <taxon>Metazoa</taxon>
        <taxon>Spiralia</taxon>
        <taxon>Lophotrochozoa</taxon>
        <taxon>Annelida</taxon>
        <taxon>Polychaeta</taxon>
        <taxon>Sedentaria</taxon>
        <taxon>Canalipalpata</taxon>
        <taxon>Terebellida</taxon>
        <taxon>Terebelliformia</taxon>
        <taxon>Alvinellidae</taxon>
        <taxon>Paralvinella</taxon>
    </lineage>
</organism>
<protein>
    <submittedName>
        <fullName evidence="3">Uncharacterized protein</fullName>
    </submittedName>
</protein>
<keyword evidence="4" id="KW-1185">Reference proteome</keyword>
<keyword evidence="2" id="KW-0812">Transmembrane</keyword>
<dbReference type="GO" id="GO:0005886">
    <property type="term" value="C:plasma membrane"/>
    <property type="evidence" value="ECO:0007669"/>
    <property type="project" value="TreeGrafter"/>
</dbReference>
<dbReference type="InterPro" id="IPR031155">
    <property type="entry name" value="DUR"/>
</dbReference>
<keyword evidence="2" id="KW-0472">Membrane</keyword>
<comment type="caution">
    <text evidence="3">The sequence shown here is derived from an EMBL/GenBank/DDBJ whole genome shotgun (WGS) entry which is preliminary data.</text>
</comment>
<accession>A0AAD9MXQ9</accession>
<reference evidence="3" key="1">
    <citation type="journal article" date="2023" name="Mol. Biol. Evol.">
        <title>Third-Generation Sequencing Reveals the Adaptive Role of the Epigenome in Three Deep-Sea Polychaetes.</title>
        <authorList>
            <person name="Perez M."/>
            <person name="Aroh O."/>
            <person name="Sun Y."/>
            <person name="Lan Y."/>
            <person name="Juniper S.K."/>
            <person name="Young C.R."/>
            <person name="Angers B."/>
            <person name="Qian P.Y."/>
        </authorList>
    </citation>
    <scope>NUCLEOTIDE SEQUENCE</scope>
    <source>
        <strain evidence="3">P08H-3</strain>
    </source>
</reference>
<keyword evidence="2" id="KW-1133">Transmembrane helix</keyword>
<dbReference type="EMBL" id="JAODUP010000456">
    <property type="protein sequence ID" value="KAK2149320.1"/>
    <property type="molecule type" value="Genomic_DNA"/>
</dbReference>
<proteinExistence type="predicted"/>
<keyword evidence="1" id="KW-0813">Transport</keyword>
<evidence type="ECO:0000313" key="3">
    <source>
        <dbReference type="EMBL" id="KAK2149320.1"/>
    </source>
</evidence>
<evidence type="ECO:0000256" key="1">
    <source>
        <dbReference type="ARBA" id="ARBA00022448"/>
    </source>
</evidence>
<sequence>MGLAYIALGAQQGHPLLTDIEIDKGLVAPVVAQKLMGSSGEILILVMILMAVTSTGSSEIMAVTSRKQVKRVLKPAYKCKTHGDYRKYNDYLLSLKNWCMTFVALSVIPLTMLLDAMKVCQNERQITRMNK</sequence>
<dbReference type="Proteomes" id="UP001208570">
    <property type="component" value="Unassembled WGS sequence"/>
</dbReference>
<evidence type="ECO:0000256" key="2">
    <source>
        <dbReference type="SAM" id="Phobius"/>
    </source>
</evidence>
<dbReference type="PANTHER" id="PTHR46154:SF4">
    <property type="entry name" value="UREA ACTIVE TRANSPORTER"/>
    <property type="match status" value="1"/>
</dbReference>
<dbReference type="AlphaFoldDB" id="A0AAD9MXQ9"/>
<dbReference type="GO" id="GO:0015204">
    <property type="term" value="F:urea transmembrane transporter activity"/>
    <property type="evidence" value="ECO:0007669"/>
    <property type="project" value="InterPro"/>
</dbReference>
<dbReference type="PANTHER" id="PTHR46154">
    <property type="match status" value="1"/>
</dbReference>
<gene>
    <name evidence="3" type="ORF">LSH36_455g04022</name>
</gene>
<feature type="transmembrane region" description="Helical" evidence="2">
    <location>
        <begin position="95"/>
        <end position="114"/>
    </location>
</feature>